<dbReference type="Proteomes" id="UP001416858">
    <property type="component" value="Unassembled WGS sequence"/>
</dbReference>
<dbReference type="RefSeq" id="WP_345684897.1">
    <property type="nucleotide sequence ID" value="NZ_BAABRO010000008.1"/>
</dbReference>
<comment type="caution">
    <text evidence="1">The sequence shown here is derived from an EMBL/GenBank/DDBJ whole genome shotgun (WGS) entry which is preliminary data.</text>
</comment>
<evidence type="ECO:0000313" key="1">
    <source>
        <dbReference type="EMBL" id="GAA5508078.1"/>
    </source>
</evidence>
<protein>
    <submittedName>
        <fullName evidence="1">Uncharacterized protein</fullName>
    </submittedName>
</protein>
<reference evidence="1 2" key="1">
    <citation type="submission" date="2024-02" db="EMBL/GenBank/DDBJ databases">
        <title>Rhodopirellula caenicola NBRC 110016.</title>
        <authorList>
            <person name="Ichikawa N."/>
            <person name="Katano-Makiyama Y."/>
            <person name="Hidaka K."/>
        </authorList>
    </citation>
    <scope>NUCLEOTIDE SEQUENCE [LARGE SCALE GENOMIC DNA]</scope>
    <source>
        <strain evidence="1 2">NBRC 110016</strain>
    </source>
</reference>
<accession>A0ABP9VSD5</accession>
<evidence type="ECO:0000313" key="2">
    <source>
        <dbReference type="Proteomes" id="UP001416858"/>
    </source>
</evidence>
<organism evidence="1 2">
    <name type="scientific">Novipirellula caenicola</name>
    <dbReference type="NCBI Taxonomy" id="1536901"/>
    <lineage>
        <taxon>Bacteria</taxon>
        <taxon>Pseudomonadati</taxon>
        <taxon>Planctomycetota</taxon>
        <taxon>Planctomycetia</taxon>
        <taxon>Pirellulales</taxon>
        <taxon>Pirellulaceae</taxon>
        <taxon>Novipirellula</taxon>
    </lineage>
</organism>
<keyword evidence="2" id="KW-1185">Reference proteome</keyword>
<dbReference type="EMBL" id="BAABRO010000008">
    <property type="protein sequence ID" value="GAA5508078.1"/>
    <property type="molecule type" value="Genomic_DNA"/>
</dbReference>
<gene>
    <name evidence="1" type="ORF">Rcae01_03543</name>
</gene>
<proteinExistence type="predicted"/>
<sequence length="132" mass="14881">MTDRDERWFKTQCGRDVQLNAIHIRPFDHGFLEGRAETVREHVAPELADTARELIRGTAAVFVDTIPGPDDSYPALVYFCDFTCYSAVNPAADCSSLTAVWFADDLSKPIPDFLRSRVAKLDWAKHAADGYW</sequence>
<name>A0ABP9VSD5_9BACT</name>